<protein>
    <submittedName>
        <fullName evidence="1">Cyclase family protein</fullName>
    </submittedName>
</protein>
<dbReference type="InterPro" id="IPR037175">
    <property type="entry name" value="KFase_sf"/>
</dbReference>
<dbReference type="GO" id="GO:0019441">
    <property type="term" value="P:L-tryptophan catabolic process to kynurenine"/>
    <property type="evidence" value="ECO:0007669"/>
    <property type="project" value="InterPro"/>
</dbReference>
<evidence type="ECO:0000313" key="1">
    <source>
        <dbReference type="EMBL" id="ADP81257.1"/>
    </source>
</evidence>
<evidence type="ECO:0000313" key="2">
    <source>
        <dbReference type="Proteomes" id="UP000002484"/>
    </source>
</evidence>
<sequence length="309" mass="32868">MATVKDFDALADQVRNWSRWGTADQRGTLNLITPEVVRKAAATITDGTTFPLGMDLSPRGPQLPGEVTGRMNPIRTMLAVNVPLAPPPDTSAYSDDLVITPTQTATHWDALSHTSFRASLYNGIPAGVITAAGATELGIDRFGVVLSRGVLLDVARHVGGAHLPRKFAITREVLEATERAQGVAVEPGDVVLVRTGLGRFFLDGDIPGYRTEVPALDVDAALYFHERDVAAVAIDNMPTELLPSAVEGVALPLHTLCLVMMGLPLGENWVLEDLAQACAADGRYAFLLDATPEPFVNSTGGLVSPVAIR</sequence>
<dbReference type="STRING" id="298654.FraEuI1c_3244"/>
<accession>E3IV93</accession>
<dbReference type="HOGENOM" id="CLU_030671_0_0_11"/>
<dbReference type="EMBL" id="CP002299">
    <property type="protein sequence ID" value="ADP81257.1"/>
    <property type="molecule type" value="Genomic_DNA"/>
</dbReference>
<dbReference type="Gene3D" id="3.50.30.50">
    <property type="entry name" value="Putative cyclase"/>
    <property type="match status" value="1"/>
</dbReference>
<dbReference type="GO" id="GO:0004061">
    <property type="term" value="F:arylformamidase activity"/>
    <property type="evidence" value="ECO:0007669"/>
    <property type="project" value="InterPro"/>
</dbReference>
<dbReference type="InParanoid" id="E3IV93"/>
<keyword evidence="2" id="KW-1185">Reference proteome</keyword>
<dbReference type="Proteomes" id="UP000002484">
    <property type="component" value="Chromosome"/>
</dbReference>
<reference evidence="1 2" key="1">
    <citation type="submission" date="2010-10" db="EMBL/GenBank/DDBJ databases">
        <title>Complete sequence of Frankia sp. EuI1c.</title>
        <authorList>
            <consortium name="US DOE Joint Genome Institute"/>
            <person name="Lucas S."/>
            <person name="Copeland A."/>
            <person name="Lapidus A."/>
            <person name="Cheng J.-F."/>
            <person name="Bruce D."/>
            <person name="Goodwin L."/>
            <person name="Pitluck S."/>
            <person name="Chertkov O."/>
            <person name="Detter J.C."/>
            <person name="Han C."/>
            <person name="Tapia R."/>
            <person name="Land M."/>
            <person name="Hauser L."/>
            <person name="Jeffries C."/>
            <person name="Kyrpides N."/>
            <person name="Ivanova N."/>
            <person name="Mikhailova N."/>
            <person name="Beauchemin N."/>
            <person name="Sen A."/>
            <person name="Sur S.A."/>
            <person name="Gtari M."/>
            <person name="Wall L."/>
            <person name="Tisa L."/>
            <person name="Woyke T."/>
        </authorList>
    </citation>
    <scope>NUCLEOTIDE SEQUENCE [LARGE SCALE GENOMIC DNA]</scope>
    <source>
        <strain evidence="2">DSM 45817 / CECT 9037 / EuI1c</strain>
    </source>
</reference>
<dbReference type="SUPFAM" id="SSF102198">
    <property type="entry name" value="Putative cyclase"/>
    <property type="match status" value="1"/>
</dbReference>
<name>E3IV93_PSEI1</name>
<dbReference type="PANTHER" id="PTHR34861">
    <property type="match status" value="1"/>
</dbReference>
<dbReference type="PANTHER" id="PTHR34861:SF10">
    <property type="entry name" value="CYCLASE"/>
    <property type="match status" value="1"/>
</dbReference>
<dbReference type="OrthoDB" id="7067800at2"/>
<dbReference type="InterPro" id="IPR007325">
    <property type="entry name" value="KFase/CYL"/>
</dbReference>
<dbReference type="KEGG" id="fri:FraEuI1c_3244"/>
<dbReference type="eggNOG" id="COG1878">
    <property type="taxonomic scope" value="Bacteria"/>
</dbReference>
<gene>
    <name evidence="1" type="ordered locus">FraEuI1c_3244</name>
</gene>
<dbReference type="AlphaFoldDB" id="E3IV93"/>
<dbReference type="Pfam" id="PF04199">
    <property type="entry name" value="Cyclase"/>
    <property type="match status" value="1"/>
</dbReference>
<proteinExistence type="predicted"/>
<dbReference type="RefSeq" id="WP_013424375.1">
    <property type="nucleotide sequence ID" value="NC_014666.1"/>
</dbReference>
<organism evidence="1 2">
    <name type="scientific">Pseudofrankia inefficax (strain DSM 45817 / CECT 9037 / DDB 130130 / EuI1c)</name>
    <name type="common">Frankia inefficax</name>
    <dbReference type="NCBI Taxonomy" id="298654"/>
    <lineage>
        <taxon>Bacteria</taxon>
        <taxon>Bacillati</taxon>
        <taxon>Actinomycetota</taxon>
        <taxon>Actinomycetes</taxon>
        <taxon>Frankiales</taxon>
        <taxon>Frankiaceae</taxon>
        <taxon>Pseudofrankia</taxon>
    </lineage>
</organism>